<dbReference type="AlphaFoldDB" id="A0A7D5KWB7"/>
<protein>
    <submittedName>
        <fullName evidence="2">Uncharacterized protein</fullName>
    </submittedName>
</protein>
<gene>
    <name evidence="2" type="ORF">HUG10_21370</name>
</gene>
<keyword evidence="1" id="KW-0812">Transmembrane</keyword>
<organism evidence="2 3">
    <name type="scientific">Halorarum halophilum</name>
    <dbReference type="NCBI Taxonomy" id="2743090"/>
    <lineage>
        <taxon>Archaea</taxon>
        <taxon>Methanobacteriati</taxon>
        <taxon>Methanobacteriota</taxon>
        <taxon>Stenosarchaea group</taxon>
        <taxon>Halobacteria</taxon>
        <taxon>Halobacteriales</taxon>
        <taxon>Haloferacaceae</taxon>
        <taxon>Halorarum</taxon>
    </lineage>
</organism>
<dbReference type="Proteomes" id="UP000509750">
    <property type="component" value="Plasmid unnamed3"/>
</dbReference>
<geneLocation type="plasmid" evidence="2 3">
    <name>unnamed3</name>
</geneLocation>
<evidence type="ECO:0000256" key="1">
    <source>
        <dbReference type="SAM" id="Phobius"/>
    </source>
</evidence>
<keyword evidence="2" id="KW-0614">Plasmid</keyword>
<dbReference type="KEGG" id="halg:HUG10_21370"/>
<name>A0A7D5KWB7_9EURY</name>
<dbReference type="GeneID" id="56031441"/>
<evidence type="ECO:0000313" key="3">
    <source>
        <dbReference type="Proteomes" id="UP000509750"/>
    </source>
</evidence>
<keyword evidence="3" id="KW-1185">Reference proteome</keyword>
<keyword evidence="1" id="KW-1133">Transmembrane helix</keyword>
<dbReference type="EMBL" id="CP058532">
    <property type="protein sequence ID" value="QLG30140.1"/>
    <property type="molecule type" value="Genomic_DNA"/>
</dbReference>
<feature type="transmembrane region" description="Helical" evidence="1">
    <location>
        <begin position="28"/>
        <end position="46"/>
    </location>
</feature>
<evidence type="ECO:0000313" key="2">
    <source>
        <dbReference type="EMBL" id="QLG30140.1"/>
    </source>
</evidence>
<keyword evidence="1" id="KW-0472">Membrane</keyword>
<reference evidence="2 3" key="1">
    <citation type="submission" date="2020-07" db="EMBL/GenBank/DDBJ databases">
        <title>Gai3-2, isolated from salt lake.</title>
        <authorList>
            <person name="Cui H."/>
            <person name="Shi X."/>
        </authorList>
    </citation>
    <scope>NUCLEOTIDE SEQUENCE [LARGE SCALE GENOMIC DNA]</scope>
    <source>
        <strain evidence="2 3">Gai3-2</strain>
        <plasmid evidence="2 3">unnamed3</plasmid>
    </source>
</reference>
<accession>A0A7D5KWB7</accession>
<sequence>MGRDLLLFAAGYALVAVAFYQTPVGMLLAALYGAGAFACVSVWVQYREN</sequence>
<proteinExistence type="predicted"/>
<dbReference type="RefSeq" id="WP_179171714.1">
    <property type="nucleotide sequence ID" value="NZ_CP058532.1"/>
</dbReference>